<feature type="transmembrane region" description="Helical" evidence="6">
    <location>
        <begin position="125"/>
        <end position="143"/>
    </location>
</feature>
<comment type="subcellular location">
    <subcellularLocation>
        <location evidence="1">Membrane</location>
        <topology evidence="1">Multi-pass membrane protein</topology>
    </subcellularLocation>
</comment>
<keyword evidence="3 6" id="KW-0812">Transmembrane</keyword>
<evidence type="ECO:0000256" key="6">
    <source>
        <dbReference type="SAM" id="Phobius"/>
    </source>
</evidence>
<keyword evidence="4 6" id="KW-1133">Transmembrane helix</keyword>
<evidence type="ECO:0000256" key="4">
    <source>
        <dbReference type="ARBA" id="ARBA00022989"/>
    </source>
</evidence>
<evidence type="ECO:0000313" key="9">
    <source>
        <dbReference type="Proteomes" id="UP000007879"/>
    </source>
</evidence>
<name>A0AAN0ISL1_AMPQE</name>
<sequence length="152" mass="17280">IRSSIDLWKKNLEDLESRYKITDRFLLFKSTVVLIVVILMFFFSHFIPGVELNLGWIAIFGALMLLILADIQELEAILNKVEWGTLLFFAGLFVLMEGLAELGLMEFIGRITVDIIKQVDEDKQLLVAIVLVLWVSAIASSFIDNIPFTQAM</sequence>
<dbReference type="RefSeq" id="XP_011409069.1">
    <property type="nucleotide sequence ID" value="XM_011410767.1"/>
</dbReference>
<dbReference type="Proteomes" id="UP000007879">
    <property type="component" value="Unassembled WGS sequence"/>
</dbReference>
<dbReference type="GO" id="GO:0016020">
    <property type="term" value="C:membrane"/>
    <property type="evidence" value="ECO:0007669"/>
    <property type="project" value="UniProtKB-SubCell"/>
</dbReference>
<dbReference type="PANTHER" id="PTHR43568:SF1">
    <property type="entry name" value="P PROTEIN"/>
    <property type="match status" value="1"/>
</dbReference>
<dbReference type="GO" id="GO:0055085">
    <property type="term" value="P:transmembrane transport"/>
    <property type="evidence" value="ECO:0007669"/>
    <property type="project" value="InterPro"/>
</dbReference>
<accession>A0AAN0ISL1</accession>
<feature type="transmembrane region" description="Helical" evidence="6">
    <location>
        <begin position="53"/>
        <end position="71"/>
    </location>
</feature>
<evidence type="ECO:0000256" key="2">
    <source>
        <dbReference type="ARBA" id="ARBA00022448"/>
    </source>
</evidence>
<protein>
    <recommendedName>
        <fullName evidence="7">Citrate transporter-like domain-containing protein</fullName>
    </recommendedName>
</protein>
<dbReference type="Pfam" id="PF03600">
    <property type="entry name" value="CitMHS"/>
    <property type="match status" value="1"/>
</dbReference>
<proteinExistence type="predicted"/>
<keyword evidence="5 6" id="KW-0472">Membrane</keyword>
<dbReference type="AlphaFoldDB" id="A0AAN0ISL1"/>
<dbReference type="InterPro" id="IPR051475">
    <property type="entry name" value="Diverse_Ion_Transporter"/>
</dbReference>
<evidence type="ECO:0000256" key="5">
    <source>
        <dbReference type="ARBA" id="ARBA00023136"/>
    </source>
</evidence>
<dbReference type="EnsemblMetazoa" id="XM_011410767.1">
    <property type="protein sequence ID" value="XP_011409069.1"/>
    <property type="gene ID" value="LOC105315982"/>
</dbReference>
<feature type="transmembrane region" description="Helical" evidence="6">
    <location>
        <begin position="26"/>
        <end position="47"/>
    </location>
</feature>
<dbReference type="InterPro" id="IPR004680">
    <property type="entry name" value="Cit_transptr-like_dom"/>
</dbReference>
<evidence type="ECO:0000259" key="7">
    <source>
        <dbReference type="Pfam" id="PF03600"/>
    </source>
</evidence>
<dbReference type="PANTHER" id="PTHR43568">
    <property type="entry name" value="P PROTEIN"/>
    <property type="match status" value="1"/>
</dbReference>
<dbReference type="GeneID" id="105315982"/>
<feature type="domain" description="Citrate transporter-like" evidence="7">
    <location>
        <begin position="18"/>
        <end position="152"/>
    </location>
</feature>
<organism evidence="8 9">
    <name type="scientific">Amphimedon queenslandica</name>
    <name type="common">Sponge</name>
    <dbReference type="NCBI Taxonomy" id="400682"/>
    <lineage>
        <taxon>Eukaryota</taxon>
        <taxon>Metazoa</taxon>
        <taxon>Porifera</taxon>
        <taxon>Demospongiae</taxon>
        <taxon>Heteroscleromorpha</taxon>
        <taxon>Haplosclerida</taxon>
        <taxon>Niphatidae</taxon>
        <taxon>Amphimedon</taxon>
    </lineage>
</organism>
<evidence type="ECO:0000313" key="8">
    <source>
        <dbReference type="EnsemblMetazoa" id="XP_011409069.1"/>
    </source>
</evidence>
<evidence type="ECO:0000256" key="1">
    <source>
        <dbReference type="ARBA" id="ARBA00004141"/>
    </source>
</evidence>
<keyword evidence="9" id="KW-1185">Reference proteome</keyword>
<reference evidence="9" key="1">
    <citation type="journal article" date="2010" name="Nature">
        <title>The Amphimedon queenslandica genome and the evolution of animal complexity.</title>
        <authorList>
            <person name="Srivastava M."/>
            <person name="Simakov O."/>
            <person name="Chapman J."/>
            <person name="Fahey B."/>
            <person name="Gauthier M.E."/>
            <person name="Mitros T."/>
            <person name="Richards G.S."/>
            <person name="Conaco C."/>
            <person name="Dacre M."/>
            <person name="Hellsten U."/>
            <person name="Larroux C."/>
            <person name="Putnam N.H."/>
            <person name="Stanke M."/>
            <person name="Adamska M."/>
            <person name="Darling A."/>
            <person name="Degnan S.M."/>
            <person name="Oakley T.H."/>
            <person name="Plachetzki D.C."/>
            <person name="Zhai Y."/>
            <person name="Adamski M."/>
            <person name="Calcino A."/>
            <person name="Cummins S.F."/>
            <person name="Goodstein D.M."/>
            <person name="Harris C."/>
            <person name="Jackson D.J."/>
            <person name="Leys S.P."/>
            <person name="Shu S."/>
            <person name="Woodcroft B.J."/>
            <person name="Vervoort M."/>
            <person name="Kosik K.S."/>
            <person name="Manning G."/>
            <person name="Degnan B.M."/>
            <person name="Rokhsar D.S."/>
        </authorList>
    </citation>
    <scope>NUCLEOTIDE SEQUENCE [LARGE SCALE GENOMIC DNA]</scope>
</reference>
<feature type="transmembrane region" description="Helical" evidence="6">
    <location>
        <begin position="83"/>
        <end position="105"/>
    </location>
</feature>
<reference evidence="8" key="2">
    <citation type="submission" date="2024-06" db="UniProtKB">
        <authorList>
            <consortium name="EnsemblMetazoa"/>
        </authorList>
    </citation>
    <scope>IDENTIFICATION</scope>
</reference>
<keyword evidence="2" id="KW-0813">Transport</keyword>
<evidence type="ECO:0000256" key="3">
    <source>
        <dbReference type="ARBA" id="ARBA00022692"/>
    </source>
</evidence>
<dbReference type="KEGG" id="aqu:105315982"/>